<dbReference type="InterPro" id="IPR001841">
    <property type="entry name" value="Znf_RING"/>
</dbReference>
<evidence type="ECO:0000256" key="4">
    <source>
        <dbReference type="ARBA" id="ARBA00004371"/>
    </source>
</evidence>
<keyword evidence="10" id="KW-0967">Endosome</keyword>
<dbReference type="EMBL" id="JAEUBG010003391">
    <property type="protein sequence ID" value="KAH3682852.1"/>
    <property type="molecule type" value="Genomic_DNA"/>
</dbReference>
<reference evidence="21" key="1">
    <citation type="journal article" date="2021" name="Open Biol.">
        <title>Shared evolutionary footprints suggest mitochondrial oxidative damage underlies multiple complex I losses in fungi.</title>
        <authorList>
            <person name="Schikora-Tamarit M.A."/>
            <person name="Marcet-Houben M."/>
            <person name="Nosek J."/>
            <person name="Gabaldon T."/>
        </authorList>
    </citation>
    <scope>NUCLEOTIDE SEQUENCE</scope>
    <source>
        <strain evidence="21">CBS2887</strain>
    </source>
</reference>
<dbReference type="AlphaFoldDB" id="A0A9P8Q2Q4"/>
<keyword evidence="7" id="KW-0808">Transferase</keyword>
<dbReference type="GO" id="GO:0098588">
    <property type="term" value="C:bounding membrane of organelle"/>
    <property type="evidence" value="ECO:0007669"/>
    <property type="project" value="UniProtKB-ARBA"/>
</dbReference>
<dbReference type="InterPro" id="IPR051878">
    <property type="entry name" value="ZNRF_ubiq-protein_ligase"/>
</dbReference>
<dbReference type="Gene3D" id="3.30.40.10">
    <property type="entry name" value="Zinc/RING finger domain, C3HC4 (zinc finger)"/>
    <property type="match status" value="2"/>
</dbReference>
<evidence type="ECO:0000256" key="6">
    <source>
        <dbReference type="ARBA" id="ARBA00012483"/>
    </source>
</evidence>
<evidence type="ECO:0000256" key="12">
    <source>
        <dbReference type="ARBA" id="ARBA00022786"/>
    </source>
</evidence>
<keyword evidence="11 17" id="KW-0863">Zinc-finger</keyword>
<accession>A0A9P8Q2Q4</accession>
<sequence length="309" mass="35140">MSTRTEPAPIWQPDSDTKTCTLCSRKFTFWFRRHHCRKCGKVVCRLCSSTHTTYEITTPILEAPGQIFGEATDMPHRTCDVCVEEIIANTIIRESETQETDVNANEPVQIPSIVAKRRSRYIKDQTRQRTLDMGNGGNSEEEDENDRCPVCFTIIKHLDEQHREEHINMCLINLEFRGSPDVHNRNANRMLVYNIPGNEPTLPQPQQQQQPALMISDVLESPASSPENIATASSSSQLLTSSVPQSQEKLYLHEESPNAEECVICLEEFQPGDKVGRLECLCVFHYECIKSWFKKKGPGDCPIHAIHLE</sequence>
<keyword evidence="15" id="KW-0458">Lysosome</keyword>
<dbReference type="InterPro" id="IPR011011">
    <property type="entry name" value="Znf_FYVE_PHD"/>
</dbReference>
<evidence type="ECO:0000256" key="10">
    <source>
        <dbReference type="ARBA" id="ARBA00022753"/>
    </source>
</evidence>
<keyword evidence="14" id="KW-0472">Membrane</keyword>
<evidence type="ECO:0000259" key="20">
    <source>
        <dbReference type="PROSITE" id="PS50178"/>
    </source>
</evidence>
<dbReference type="GO" id="GO:0005768">
    <property type="term" value="C:endosome"/>
    <property type="evidence" value="ECO:0007669"/>
    <property type="project" value="UniProtKB-SubCell"/>
</dbReference>
<evidence type="ECO:0000256" key="2">
    <source>
        <dbReference type="ARBA" id="ARBA00004170"/>
    </source>
</evidence>
<evidence type="ECO:0000256" key="9">
    <source>
        <dbReference type="ARBA" id="ARBA00022723"/>
    </source>
</evidence>
<evidence type="ECO:0000256" key="16">
    <source>
        <dbReference type="ARBA" id="ARBA00023288"/>
    </source>
</evidence>
<organism evidence="21 22">
    <name type="scientific">Wickerhamomyces pijperi</name>
    <name type="common">Yeast</name>
    <name type="synonym">Pichia pijperi</name>
    <dbReference type="NCBI Taxonomy" id="599730"/>
    <lineage>
        <taxon>Eukaryota</taxon>
        <taxon>Fungi</taxon>
        <taxon>Dikarya</taxon>
        <taxon>Ascomycota</taxon>
        <taxon>Saccharomycotina</taxon>
        <taxon>Saccharomycetes</taxon>
        <taxon>Phaffomycetales</taxon>
        <taxon>Wickerhamomycetaceae</taxon>
        <taxon>Wickerhamomyces</taxon>
    </lineage>
</organism>
<proteinExistence type="predicted"/>
<evidence type="ECO:0000256" key="15">
    <source>
        <dbReference type="ARBA" id="ARBA00023228"/>
    </source>
</evidence>
<dbReference type="PANTHER" id="PTHR46661">
    <property type="entry name" value="E3 UBIQUITIN-PROTEIN LIGASE ZNRF1-LIKE PROTEIN"/>
    <property type="match status" value="1"/>
</dbReference>
<evidence type="ECO:0000256" key="5">
    <source>
        <dbReference type="ARBA" id="ARBA00004906"/>
    </source>
</evidence>
<dbReference type="InterPro" id="IPR017455">
    <property type="entry name" value="Znf_FYVE-rel"/>
</dbReference>
<dbReference type="SMART" id="SM00064">
    <property type="entry name" value="FYVE"/>
    <property type="match status" value="1"/>
</dbReference>
<evidence type="ECO:0000256" key="11">
    <source>
        <dbReference type="ARBA" id="ARBA00022771"/>
    </source>
</evidence>
<dbReference type="EC" id="2.3.2.27" evidence="6"/>
<keyword evidence="13" id="KW-0862">Zinc</keyword>
<evidence type="ECO:0000259" key="19">
    <source>
        <dbReference type="PROSITE" id="PS50089"/>
    </source>
</evidence>
<evidence type="ECO:0000256" key="17">
    <source>
        <dbReference type="PROSITE-ProRule" id="PRU00175"/>
    </source>
</evidence>
<dbReference type="Proteomes" id="UP000774326">
    <property type="component" value="Unassembled WGS sequence"/>
</dbReference>
<keyword evidence="9" id="KW-0479">Metal-binding</keyword>
<feature type="domain" description="FYVE-type" evidence="20">
    <location>
        <begin position="14"/>
        <end position="87"/>
    </location>
</feature>
<feature type="domain" description="RING-type" evidence="19">
    <location>
        <begin position="262"/>
        <end position="304"/>
    </location>
</feature>
<evidence type="ECO:0000256" key="13">
    <source>
        <dbReference type="ARBA" id="ARBA00022833"/>
    </source>
</evidence>
<dbReference type="InterPro" id="IPR013083">
    <property type="entry name" value="Znf_RING/FYVE/PHD"/>
</dbReference>
<dbReference type="Pfam" id="PF01363">
    <property type="entry name" value="FYVE"/>
    <property type="match status" value="1"/>
</dbReference>
<evidence type="ECO:0000256" key="1">
    <source>
        <dbReference type="ARBA" id="ARBA00000900"/>
    </source>
</evidence>
<dbReference type="CDD" id="cd16489">
    <property type="entry name" value="mRING-CH-C4HC2H_ZNRF"/>
    <property type="match status" value="1"/>
</dbReference>
<reference evidence="21" key="2">
    <citation type="submission" date="2021-01" db="EMBL/GenBank/DDBJ databases">
        <authorList>
            <person name="Schikora-Tamarit M.A."/>
        </authorList>
    </citation>
    <scope>NUCLEOTIDE SEQUENCE</scope>
    <source>
        <strain evidence="21">CBS2887</strain>
    </source>
</reference>
<keyword evidence="22" id="KW-1185">Reference proteome</keyword>
<dbReference type="InterPro" id="IPR000306">
    <property type="entry name" value="Znf_FYVE"/>
</dbReference>
<evidence type="ECO:0000256" key="7">
    <source>
        <dbReference type="ARBA" id="ARBA00022679"/>
    </source>
</evidence>
<dbReference type="GO" id="GO:0061630">
    <property type="term" value="F:ubiquitin protein ligase activity"/>
    <property type="evidence" value="ECO:0007669"/>
    <property type="project" value="UniProtKB-EC"/>
</dbReference>
<dbReference type="GO" id="GO:0008270">
    <property type="term" value="F:zinc ion binding"/>
    <property type="evidence" value="ECO:0007669"/>
    <property type="project" value="UniProtKB-KW"/>
</dbReference>
<protein>
    <recommendedName>
        <fullName evidence="6">RING-type E3 ubiquitin transferase</fullName>
        <ecNumber evidence="6">2.3.2.27</ecNumber>
    </recommendedName>
</protein>
<keyword evidence="16" id="KW-0449">Lipoprotein</keyword>
<evidence type="ECO:0000256" key="14">
    <source>
        <dbReference type="ARBA" id="ARBA00023136"/>
    </source>
</evidence>
<dbReference type="SMART" id="SM00184">
    <property type="entry name" value="RING"/>
    <property type="match status" value="1"/>
</dbReference>
<keyword evidence="8" id="KW-0519">Myristate</keyword>
<dbReference type="OrthoDB" id="660555at2759"/>
<comment type="caution">
    <text evidence="21">The sequence shown here is derived from an EMBL/GenBank/DDBJ whole genome shotgun (WGS) entry which is preliminary data.</text>
</comment>
<feature type="compositionally biased region" description="Low complexity" evidence="18">
    <location>
        <begin position="230"/>
        <end position="241"/>
    </location>
</feature>
<dbReference type="GO" id="GO:0032266">
    <property type="term" value="F:phosphatidylinositol-3-phosphate binding"/>
    <property type="evidence" value="ECO:0007669"/>
    <property type="project" value="UniProtKB-ARBA"/>
</dbReference>
<dbReference type="GO" id="GO:0070936">
    <property type="term" value="P:protein K48-linked ubiquitination"/>
    <property type="evidence" value="ECO:0007669"/>
    <property type="project" value="TreeGrafter"/>
</dbReference>
<feature type="region of interest" description="Disordered" evidence="18">
    <location>
        <begin position="221"/>
        <end position="241"/>
    </location>
</feature>
<dbReference type="PROSITE" id="PS50178">
    <property type="entry name" value="ZF_FYVE"/>
    <property type="match status" value="1"/>
</dbReference>
<comment type="pathway">
    <text evidence="5">Protein modification; protein ubiquitination.</text>
</comment>
<evidence type="ECO:0000256" key="3">
    <source>
        <dbReference type="ARBA" id="ARBA00004177"/>
    </source>
</evidence>
<dbReference type="SUPFAM" id="SSF57850">
    <property type="entry name" value="RING/U-box"/>
    <property type="match status" value="1"/>
</dbReference>
<dbReference type="GO" id="GO:0043161">
    <property type="term" value="P:proteasome-mediated ubiquitin-dependent protein catabolic process"/>
    <property type="evidence" value="ECO:0007669"/>
    <property type="project" value="TreeGrafter"/>
</dbReference>
<comment type="subcellular location">
    <subcellularLocation>
        <location evidence="3">Endosome</location>
    </subcellularLocation>
    <subcellularLocation>
        <location evidence="4">Lysosome</location>
    </subcellularLocation>
    <subcellularLocation>
        <location evidence="2">Membrane</location>
        <topology evidence="2">Peripheral membrane protein</topology>
    </subcellularLocation>
</comment>
<dbReference type="PANTHER" id="PTHR46661:SF4">
    <property type="entry name" value="RING-TYPE DOMAIN-CONTAINING PROTEIN"/>
    <property type="match status" value="1"/>
</dbReference>
<keyword evidence="12" id="KW-0833">Ubl conjugation pathway</keyword>
<evidence type="ECO:0000256" key="18">
    <source>
        <dbReference type="SAM" id="MobiDB-lite"/>
    </source>
</evidence>
<dbReference type="SUPFAM" id="SSF57903">
    <property type="entry name" value="FYVE/PHD zinc finger"/>
    <property type="match status" value="1"/>
</dbReference>
<dbReference type="Pfam" id="PF13639">
    <property type="entry name" value="zf-RING_2"/>
    <property type="match status" value="1"/>
</dbReference>
<dbReference type="PROSITE" id="PS50089">
    <property type="entry name" value="ZF_RING_2"/>
    <property type="match status" value="1"/>
</dbReference>
<evidence type="ECO:0000313" key="22">
    <source>
        <dbReference type="Proteomes" id="UP000774326"/>
    </source>
</evidence>
<evidence type="ECO:0000313" key="21">
    <source>
        <dbReference type="EMBL" id="KAH3682852.1"/>
    </source>
</evidence>
<comment type="catalytic activity">
    <reaction evidence="1">
        <text>S-ubiquitinyl-[E2 ubiquitin-conjugating enzyme]-L-cysteine + [acceptor protein]-L-lysine = [E2 ubiquitin-conjugating enzyme]-L-cysteine + N(6)-ubiquitinyl-[acceptor protein]-L-lysine.</text>
        <dbReference type="EC" id="2.3.2.27"/>
    </reaction>
</comment>
<evidence type="ECO:0000256" key="8">
    <source>
        <dbReference type="ARBA" id="ARBA00022707"/>
    </source>
</evidence>
<name>A0A9P8Q2Q4_WICPI</name>
<gene>
    <name evidence="21" type="ORF">WICPIJ_006191</name>
</gene>